<comment type="catalytic activity">
    <reaction evidence="2">
        <text>2 GTP = 3',3'-c-di-GMP + 2 diphosphate</text>
        <dbReference type="Rhea" id="RHEA:24898"/>
        <dbReference type="ChEBI" id="CHEBI:33019"/>
        <dbReference type="ChEBI" id="CHEBI:37565"/>
        <dbReference type="ChEBI" id="CHEBI:58805"/>
        <dbReference type="EC" id="2.7.7.65"/>
    </reaction>
</comment>
<feature type="transmembrane region" description="Helical" evidence="3">
    <location>
        <begin position="108"/>
        <end position="125"/>
    </location>
</feature>
<evidence type="ECO:0000313" key="5">
    <source>
        <dbReference type="EMBL" id="MCC6072877.1"/>
    </source>
</evidence>
<dbReference type="CDD" id="cd01949">
    <property type="entry name" value="GGDEF"/>
    <property type="match status" value="1"/>
</dbReference>
<evidence type="ECO:0000313" key="6">
    <source>
        <dbReference type="Proteomes" id="UP001198701"/>
    </source>
</evidence>
<dbReference type="PROSITE" id="PS50887">
    <property type="entry name" value="GGDEF"/>
    <property type="match status" value="1"/>
</dbReference>
<dbReference type="PANTHER" id="PTHR45138:SF9">
    <property type="entry name" value="DIGUANYLATE CYCLASE DGCM-RELATED"/>
    <property type="match status" value="1"/>
</dbReference>
<reference evidence="5 6" key="1">
    <citation type="submission" date="2021-11" db="EMBL/GenBank/DDBJ databases">
        <authorList>
            <person name="Huq M.A."/>
        </authorList>
    </citation>
    <scope>NUCLEOTIDE SEQUENCE [LARGE SCALE GENOMIC DNA]</scope>
    <source>
        <strain evidence="5 6">MAHUQ-52</strain>
    </source>
</reference>
<dbReference type="PANTHER" id="PTHR45138">
    <property type="entry name" value="REGULATORY COMPONENTS OF SENSORY TRANSDUCTION SYSTEM"/>
    <property type="match status" value="1"/>
</dbReference>
<feature type="transmembrane region" description="Helical" evidence="3">
    <location>
        <begin position="53"/>
        <end position="71"/>
    </location>
</feature>
<dbReference type="SMART" id="SM00267">
    <property type="entry name" value="GGDEF"/>
    <property type="match status" value="1"/>
</dbReference>
<feature type="transmembrane region" description="Helical" evidence="3">
    <location>
        <begin position="162"/>
        <end position="180"/>
    </location>
</feature>
<feature type="domain" description="GGDEF" evidence="4">
    <location>
        <begin position="237"/>
        <end position="367"/>
    </location>
</feature>
<organism evidence="5 6">
    <name type="scientific">Massilia agrisoli</name>
    <dbReference type="NCBI Taxonomy" id="2892444"/>
    <lineage>
        <taxon>Bacteria</taxon>
        <taxon>Pseudomonadati</taxon>
        <taxon>Pseudomonadota</taxon>
        <taxon>Betaproteobacteria</taxon>
        <taxon>Burkholderiales</taxon>
        <taxon>Oxalobacteraceae</taxon>
        <taxon>Telluria group</taxon>
        <taxon>Massilia</taxon>
    </lineage>
</organism>
<gene>
    <name evidence="5" type="ORF">LMJ30_18240</name>
</gene>
<evidence type="ECO:0000259" key="4">
    <source>
        <dbReference type="PROSITE" id="PS50887"/>
    </source>
</evidence>
<dbReference type="NCBIfam" id="TIGR00254">
    <property type="entry name" value="GGDEF"/>
    <property type="match status" value="1"/>
</dbReference>
<keyword evidence="6" id="KW-1185">Reference proteome</keyword>
<evidence type="ECO:0000256" key="1">
    <source>
        <dbReference type="ARBA" id="ARBA00012528"/>
    </source>
</evidence>
<feature type="transmembrane region" description="Helical" evidence="3">
    <location>
        <begin position="21"/>
        <end position="41"/>
    </location>
</feature>
<dbReference type="InterPro" id="IPR000160">
    <property type="entry name" value="GGDEF_dom"/>
</dbReference>
<keyword evidence="3" id="KW-1133">Transmembrane helix</keyword>
<feature type="transmembrane region" description="Helical" evidence="3">
    <location>
        <begin position="83"/>
        <end position="102"/>
    </location>
</feature>
<dbReference type="EMBL" id="JAJHPV010000020">
    <property type="protein sequence ID" value="MCC6072877.1"/>
    <property type="molecule type" value="Genomic_DNA"/>
</dbReference>
<keyword evidence="3" id="KW-0812">Transmembrane</keyword>
<dbReference type="Gene3D" id="3.30.70.270">
    <property type="match status" value="1"/>
</dbReference>
<dbReference type="EC" id="2.7.7.65" evidence="1"/>
<dbReference type="SUPFAM" id="SSF55073">
    <property type="entry name" value="Nucleotide cyclase"/>
    <property type="match status" value="1"/>
</dbReference>
<dbReference type="InterPro" id="IPR050469">
    <property type="entry name" value="Diguanylate_Cyclase"/>
</dbReference>
<dbReference type="Pfam" id="PF00990">
    <property type="entry name" value="GGDEF"/>
    <property type="match status" value="1"/>
</dbReference>
<evidence type="ECO:0000256" key="3">
    <source>
        <dbReference type="SAM" id="Phobius"/>
    </source>
</evidence>
<name>A0ABS8IW58_9BURK</name>
<accession>A0ABS8IW58</accession>
<dbReference type="InterPro" id="IPR043128">
    <property type="entry name" value="Rev_trsase/Diguanyl_cyclase"/>
</dbReference>
<keyword evidence="3" id="KW-0472">Membrane</keyword>
<proteinExistence type="predicted"/>
<dbReference type="RefSeq" id="WP_229433845.1">
    <property type="nucleotide sequence ID" value="NZ_JAJHPV010000020.1"/>
</dbReference>
<feature type="transmembrane region" description="Helical" evidence="3">
    <location>
        <begin position="132"/>
        <end position="150"/>
    </location>
</feature>
<comment type="caution">
    <text evidence="5">The sequence shown here is derived from an EMBL/GenBank/DDBJ whole genome shotgun (WGS) entry which is preliminary data.</text>
</comment>
<dbReference type="Proteomes" id="UP001198701">
    <property type="component" value="Unassembled WGS sequence"/>
</dbReference>
<evidence type="ECO:0000256" key="2">
    <source>
        <dbReference type="ARBA" id="ARBA00034247"/>
    </source>
</evidence>
<sequence length="367" mass="39642">MALPNRLRRLLLGSDPRLARMLGYWAATCLLYFIGAALLILQVRAGAADHDSAVLLIGIGATGVAVFAVLVRASIVMGIAPSTLAAWQALFAIACNIGAYVVTGPLRGVYLIFLLVVLVFCTFSLRPRHTMLLCAYTLGILGATMVWLVATYPATYPAYVEGVHFASAACALISVTLLTGEMSKLRLRLKQQKEDLLAAMATIRKLATVDELTSLANRRHMNEVLVAQERRIDPAGQPTCLALIDLDFFKSVNDRYGHAAGDAVLRAFSAAARSELRAQDVLARWGGEEFLLLLPATTMTQAILVVERMAERVAAAPVAEISGGMRITFSAGLAQRHDREPFADTINRADKALYNAKSTGRNRISLG</sequence>
<dbReference type="InterPro" id="IPR029787">
    <property type="entry name" value="Nucleotide_cyclase"/>
</dbReference>
<protein>
    <recommendedName>
        <fullName evidence="1">diguanylate cyclase</fullName>
        <ecNumber evidence="1">2.7.7.65</ecNumber>
    </recommendedName>
</protein>